<sequence length="86" mass="9888">MGFVYSGFQAFAQVHHLISGKHILHRPIRYYFDFAMDQASGLKTLYVLGRVFEQMDFGEFHVIMNEKNKLTDIRISSDVGFIVSGN</sequence>
<proteinExistence type="predicted"/>
<dbReference type="AlphaFoldDB" id="A0AAV9FAH1"/>
<gene>
    <name evidence="1" type="ORF">QJS10_CPA03g00407</name>
</gene>
<name>A0AAV9FAH1_ACOCL</name>
<organism evidence="1 2">
    <name type="scientific">Acorus calamus</name>
    <name type="common">Sweet flag</name>
    <dbReference type="NCBI Taxonomy" id="4465"/>
    <lineage>
        <taxon>Eukaryota</taxon>
        <taxon>Viridiplantae</taxon>
        <taxon>Streptophyta</taxon>
        <taxon>Embryophyta</taxon>
        <taxon>Tracheophyta</taxon>
        <taxon>Spermatophyta</taxon>
        <taxon>Magnoliopsida</taxon>
        <taxon>Liliopsida</taxon>
        <taxon>Acoraceae</taxon>
        <taxon>Acorus</taxon>
    </lineage>
</organism>
<keyword evidence="2" id="KW-1185">Reference proteome</keyword>
<protein>
    <submittedName>
        <fullName evidence="1">Uncharacterized protein</fullName>
    </submittedName>
</protein>
<reference evidence="1" key="1">
    <citation type="journal article" date="2023" name="Nat. Commun.">
        <title>Diploid and tetraploid genomes of Acorus and the evolution of monocots.</title>
        <authorList>
            <person name="Ma L."/>
            <person name="Liu K.W."/>
            <person name="Li Z."/>
            <person name="Hsiao Y.Y."/>
            <person name="Qi Y."/>
            <person name="Fu T."/>
            <person name="Tang G.D."/>
            <person name="Zhang D."/>
            <person name="Sun W.H."/>
            <person name="Liu D.K."/>
            <person name="Li Y."/>
            <person name="Chen G.Z."/>
            <person name="Liu X.D."/>
            <person name="Liao X.Y."/>
            <person name="Jiang Y.T."/>
            <person name="Yu X."/>
            <person name="Hao Y."/>
            <person name="Huang J."/>
            <person name="Zhao X.W."/>
            <person name="Ke S."/>
            <person name="Chen Y.Y."/>
            <person name="Wu W.L."/>
            <person name="Hsu J.L."/>
            <person name="Lin Y.F."/>
            <person name="Huang M.D."/>
            <person name="Li C.Y."/>
            <person name="Huang L."/>
            <person name="Wang Z.W."/>
            <person name="Zhao X."/>
            <person name="Zhong W.Y."/>
            <person name="Peng D.H."/>
            <person name="Ahmad S."/>
            <person name="Lan S."/>
            <person name="Zhang J.S."/>
            <person name="Tsai W.C."/>
            <person name="Van de Peer Y."/>
            <person name="Liu Z.J."/>
        </authorList>
    </citation>
    <scope>NUCLEOTIDE SEQUENCE</scope>
    <source>
        <strain evidence="1">CP</strain>
    </source>
</reference>
<reference evidence="1" key="2">
    <citation type="submission" date="2023-06" db="EMBL/GenBank/DDBJ databases">
        <authorList>
            <person name="Ma L."/>
            <person name="Liu K.-W."/>
            <person name="Li Z."/>
            <person name="Hsiao Y.-Y."/>
            <person name="Qi Y."/>
            <person name="Fu T."/>
            <person name="Tang G."/>
            <person name="Zhang D."/>
            <person name="Sun W.-H."/>
            <person name="Liu D.-K."/>
            <person name="Li Y."/>
            <person name="Chen G.-Z."/>
            <person name="Liu X.-D."/>
            <person name="Liao X.-Y."/>
            <person name="Jiang Y.-T."/>
            <person name="Yu X."/>
            <person name="Hao Y."/>
            <person name="Huang J."/>
            <person name="Zhao X.-W."/>
            <person name="Ke S."/>
            <person name="Chen Y.-Y."/>
            <person name="Wu W.-L."/>
            <person name="Hsu J.-L."/>
            <person name="Lin Y.-F."/>
            <person name="Huang M.-D."/>
            <person name="Li C.-Y."/>
            <person name="Huang L."/>
            <person name="Wang Z.-W."/>
            <person name="Zhao X."/>
            <person name="Zhong W.-Y."/>
            <person name="Peng D.-H."/>
            <person name="Ahmad S."/>
            <person name="Lan S."/>
            <person name="Zhang J.-S."/>
            <person name="Tsai W.-C."/>
            <person name="Van De Peer Y."/>
            <person name="Liu Z.-J."/>
        </authorList>
    </citation>
    <scope>NUCLEOTIDE SEQUENCE</scope>
    <source>
        <strain evidence="1">CP</strain>
        <tissue evidence="1">Leaves</tissue>
    </source>
</reference>
<comment type="caution">
    <text evidence="1">The sequence shown here is derived from an EMBL/GenBank/DDBJ whole genome shotgun (WGS) entry which is preliminary data.</text>
</comment>
<dbReference type="EMBL" id="JAUJYO010000003">
    <property type="protein sequence ID" value="KAK1321810.1"/>
    <property type="molecule type" value="Genomic_DNA"/>
</dbReference>
<evidence type="ECO:0000313" key="1">
    <source>
        <dbReference type="EMBL" id="KAK1321810.1"/>
    </source>
</evidence>
<evidence type="ECO:0000313" key="2">
    <source>
        <dbReference type="Proteomes" id="UP001180020"/>
    </source>
</evidence>
<accession>A0AAV9FAH1</accession>
<dbReference type="Proteomes" id="UP001180020">
    <property type="component" value="Unassembled WGS sequence"/>
</dbReference>